<accession>A0A1H5QY49</accession>
<gene>
    <name evidence="2" type="ORF">SAMN05421837_105115</name>
</gene>
<protein>
    <submittedName>
        <fullName evidence="2">Uncharacterized protein</fullName>
    </submittedName>
</protein>
<dbReference type="STRING" id="218821.SAMN05421837_105115"/>
<evidence type="ECO:0000313" key="2">
    <source>
        <dbReference type="EMBL" id="SEF30258.1"/>
    </source>
</evidence>
<evidence type="ECO:0000313" key="3">
    <source>
        <dbReference type="Proteomes" id="UP000198878"/>
    </source>
</evidence>
<organism evidence="2 3">
    <name type="scientific">Amycolatopsis pretoriensis</name>
    <dbReference type="NCBI Taxonomy" id="218821"/>
    <lineage>
        <taxon>Bacteria</taxon>
        <taxon>Bacillati</taxon>
        <taxon>Actinomycetota</taxon>
        <taxon>Actinomycetes</taxon>
        <taxon>Pseudonocardiales</taxon>
        <taxon>Pseudonocardiaceae</taxon>
        <taxon>Amycolatopsis</taxon>
    </lineage>
</organism>
<keyword evidence="3" id="KW-1185">Reference proteome</keyword>
<reference evidence="3" key="1">
    <citation type="submission" date="2016-10" db="EMBL/GenBank/DDBJ databases">
        <authorList>
            <person name="Varghese N."/>
            <person name="Submissions S."/>
        </authorList>
    </citation>
    <scope>NUCLEOTIDE SEQUENCE [LARGE SCALE GENOMIC DNA]</scope>
    <source>
        <strain evidence="3">DSM 44654</strain>
    </source>
</reference>
<evidence type="ECO:0000256" key="1">
    <source>
        <dbReference type="SAM" id="MobiDB-lite"/>
    </source>
</evidence>
<dbReference type="Proteomes" id="UP000198878">
    <property type="component" value="Unassembled WGS sequence"/>
</dbReference>
<name>A0A1H5QY49_9PSEU</name>
<dbReference type="EMBL" id="FNUJ01000005">
    <property type="protein sequence ID" value="SEF30258.1"/>
    <property type="molecule type" value="Genomic_DNA"/>
</dbReference>
<proteinExistence type="predicted"/>
<feature type="region of interest" description="Disordered" evidence="1">
    <location>
        <begin position="1"/>
        <end position="36"/>
    </location>
</feature>
<dbReference type="AlphaFoldDB" id="A0A1H5QY49"/>
<sequence>MAEDWFALLGGAGETVPGRGEDRHGSDGAIGPAALA</sequence>